<dbReference type="CDD" id="cd00160">
    <property type="entry name" value="RhoGEF"/>
    <property type="match status" value="1"/>
</dbReference>
<dbReference type="GO" id="GO:0005085">
    <property type="term" value="F:guanyl-nucleotide exchange factor activity"/>
    <property type="evidence" value="ECO:0007669"/>
    <property type="project" value="InterPro"/>
</dbReference>
<feature type="compositionally biased region" description="Basic and acidic residues" evidence="2">
    <location>
        <begin position="651"/>
        <end position="663"/>
    </location>
</feature>
<dbReference type="InterPro" id="IPR055251">
    <property type="entry name" value="SOS1_NGEF_PH"/>
</dbReference>
<feature type="compositionally biased region" description="Basic and acidic residues" evidence="2">
    <location>
        <begin position="1172"/>
        <end position="1184"/>
    </location>
</feature>
<organism evidence="5 6">
    <name type="scientific">Eleutherodactylus coqui</name>
    <name type="common">Puerto Rican coqui</name>
    <dbReference type="NCBI Taxonomy" id="57060"/>
    <lineage>
        <taxon>Eukaryota</taxon>
        <taxon>Metazoa</taxon>
        <taxon>Chordata</taxon>
        <taxon>Craniata</taxon>
        <taxon>Vertebrata</taxon>
        <taxon>Euteleostomi</taxon>
        <taxon>Amphibia</taxon>
        <taxon>Batrachia</taxon>
        <taxon>Anura</taxon>
        <taxon>Neobatrachia</taxon>
        <taxon>Hyloidea</taxon>
        <taxon>Eleutherodactylidae</taxon>
        <taxon>Eleutherodactylinae</taxon>
        <taxon>Eleutherodactylus</taxon>
        <taxon>Eleutherodactylus</taxon>
    </lineage>
</organism>
<dbReference type="InterPro" id="IPR035899">
    <property type="entry name" value="DBL_dom_sf"/>
</dbReference>
<dbReference type="InterPro" id="IPR043324">
    <property type="entry name" value="PH_PLEKHG1_G2_G3"/>
</dbReference>
<feature type="domain" description="DH" evidence="4">
    <location>
        <begin position="138"/>
        <end position="317"/>
    </location>
</feature>
<dbReference type="PROSITE" id="PS50003">
    <property type="entry name" value="PH_DOMAIN"/>
    <property type="match status" value="1"/>
</dbReference>
<dbReference type="Gene3D" id="1.20.900.10">
    <property type="entry name" value="Dbl homology (DH) domain"/>
    <property type="match status" value="1"/>
</dbReference>
<dbReference type="InterPro" id="IPR001849">
    <property type="entry name" value="PH_domain"/>
</dbReference>
<feature type="domain" description="PH" evidence="3">
    <location>
        <begin position="341"/>
        <end position="439"/>
    </location>
</feature>
<protein>
    <recommendedName>
        <fullName evidence="7">Pleckstrin homology domain-containing family G member 2</fullName>
    </recommendedName>
</protein>
<feature type="region of interest" description="Disordered" evidence="2">
    <location>
        <begin position="1680"/>
        <end position="1704"/>
    </location>
</feature>
<gene>
    <name evidence="5" type="ORF">GDO78_013333</name>
</gene>
<evidence type="ECO:0000313" key="6">
    <source>
        <dbReference type="Proteomes" id="UP000770717"/>
    </source>
</evidence>
<accession>A0A8J6EZI8</accession>
<evidence type="ECO:0000259" key="4">
    <source>
        <dbReference type="PROSITE" id="PS50010"/>
    </source>
</evidence>
<evidence type="ECO:0000313" key="5">
    <source>
        <dbReference type="EMBL" id="KAG9478284.1"/>
    </source>
</evidence>
<feature type="compositionally biased region" description="Polar residues" evidence="2">
    <location>
        <begin position="1682"/>
        <end position="1696"/>
    </location>
</feature>
<evidence type="ECO:0000256" key="2">
    <source>
        <dbReference type="SAM" id="MobiDB-lite"/>
    </source>
</evidence>
<feature type="region of interest" description="Disordered" evidence="2">
    <location>
        <begin position="614"/>
        <end position="734"/>
    </location>
</feature>
<proteinExistence type="predicted"/>
<dbReference type="PROSITE" id="PS50010">
    <property type="entry name" value="DH_2"/>
    <property type="match status" value="1"/>
</dbReference>
<feature type="region of interest" description="Disordered" evidence="2">
    <location>
        <begin position="1802"/>
        <end position="1831"/>
    </location>
</feature>
<feature type="compositionally biased region" description="Basic and acidic residues" evidence="2">
    <location>
        <begin position="761"/>
        <end position="771"/>
    </location>
</feature>
<reference evidence="5" key="1">
    <citation type="thesis" date="2020" institute="ProQuest LLC" country="789 East Eisenhower Parkway, Ann Arbor, MI, USA">
        <title>Comparative Genomics and Chromosome Evolution.</title>
        <authorList>
            <person name="Mudd A.B."/>
        </authorList>
    </citation>
    <scope>NUCLEOTIDE SEQUENCE</scope>
    <source>
        <strain evidence="5">HN-11 Male</strain>
        <tissue evidence="5">Kidney and liver</tissue>
    </source>
</reference>
<evidence type="ECO:0000259" key="3">
    <source>
        <dbReference type="PROSITE" id="PS50003"/>
    </source>
</evidence>
<feature type="region of interest" description="Disordered" evidence="2">
    <location>
        <begin position="1309"/>
        <end position="1352"/>
    </location>
</feature>
<dbReference type="SUPFAM" id="SSF50729">
    <property type="entry name" value="PH domain-like"/>
    <property type="match status" value="1"/>
</dbReference>
<dbReference type="Gene3D" id="2.30.29.30">
    <property type="entry name" value="Pleckstrin-homology domain (PH domain)/Phosphotyrosine-binding domain (PTB)"/>
    <property type="match status" value="1"/>
</dbReference>
<dbReference type="CDD" id="cd13243">
    <property type="entry name" value="PH_PLEKHG1_G2_G3"/>
    <property type="match status" value="1"/>
</dbReference>
<feature type="compositionally biased region" description="Polar residues" evidence="2">
    <location>
        <begin position="664"/>
        <end position="684"/>
    </location>
</feature>
<feature type="compositionally biased region" description="Low complexity" evidence="2">
    <location>
        <begin position="51"/>
        <end position="71"/>
    </location>
</feature>
<dbReference type="GO" id="GO:0030833">
    <property type="term" value="P:regulation of actin filament polymerization"/>
    <property type="evidence" value="ECO:0007669"/>
    <property type="project" value="TreeGrafter"/>
</dbReference>
<dbReference type="SMART" id="SM00325">
    <property type="entry name" value="RhoGEF"/>
    <property type="match status" value="1"/>
</dbReference>
<feature type="region of interest" description="Disordered" evidence="2">
    <location>
        <begin position="918"/>
        <end position="943"/>
    </location>
</feature>
<evidence type="ECO:0008006" key="7">
    <source>
        <dbReference type="Google" id="ProtNLM"/>
    </source>
</evidence>
<keyword evidence="1" id="KW-0597">Phosphoprotein</keyword>
<sequence length="1894" mass="209559">MPEGVLKGSRTRPGEQGAPRPSSVSSLSGIAAGMSGSCTSVNTVCSDSDRPVSLSSSTSSASLQDSHSSFGSSGTLGSSQYCSPSYPQQNGSDISLDLTPVAQLEIEHKVLSNESALLGCTWSPILRKAKDPKAKLSHVDRVVLEILETEQAYVRDLKSIVEDYLGCIIDCGQLPLKPEQVSTLFCNIEDIYEFNSELLEELENCTSAPMIAECFVMRSEEFDIYTLYCMNYPSSVSVLRECMKNEELVQFFRERQVVLSHSLPLETYLLKPVQRIMKYHLLLQELAKHFDKNVPGYEVMEEAIITMTAVAWYINDMKRKQEHAVRLQEIQSKLVNWQGPDLSGFGELILEGTFRVQRVKKERAFFLFSKMLLITKKRTDLFIYKMHIFCCNLALTEHLKDSLSFRVSDLTIPKHQQVIQARNQEEKRLWIYHIKRLIVENHPASIPQKAKQVLLENTFQNCTDVPVSPDSPKSPWMEDLWTFPRNRRQSEPPQYMCSPGKSKKSFTLQSLSSVSQHRRGRRLSEPAKELQAAFEHSGLAQMKHAGSEGELFPSTTSLQSLDSICTLESCILEATGEGEGCEDNIEDSAFCLPEDALSGSLSITDEIMELLNQRGLRAEPMNGESKTSELEKAKTDMKEQESENYGLRQSRSTEDLAETERTRPTSLGETQEAFSNGDLASSDSVELKNLEPSQDGPEGPLCSGPSDKDLQNKENGESSVEKNTLLGAPKQGDDEAIICRTDDAKHEKVQLPVLPGEDEGESSKLKEKVEGQEVAESQTMEKTTSEKKEKNIKVKRDSTLTADDRLLIERIKNYYETADAGASYLSKEESISYIPTGVVKDSILRFNYILQQEVKKDREKSKCKTNGCAAELKAANYQRKPLPQPAEVAKNKAEMSKDGLEPEPEYKSCAEIRRAWKEKEKPSNAEIGKVSKRGKLRRKDMEEPASELVIVEESDLETGNQMPREGPLKRESVKEQHKHLVEENLNKQDSHVPTRPECLSGDTNKATFCSSSIGLYEADDICLIENSEKIINKVQLLAKMYSEKIGRMKTQKKNGGNKTSEAQKKAIVKTLPQVMDESTGDRQRTEPQLYGHVMIHEALLHLNCVQENGLILPATRENASDLFKKESLMTPYPTNQQVPLPKPAETENTTLPVQERSPMEITEGQEFSCDGHQPEDELHVHDDSAPQPTPIPNDTISENICVSEVCPVEDEETPVVCGDCEERETSVLEINVPDKVQFLKASNTVPTPAISDIHESQAKQIEFMTSEETKNHGNAEHSASKARETSQVGSETVVIINTSENVAISYKTEANSDEPQTALPIPNSCGTNSPAPINAPENSDRSSSNVNSVLSSNTSACKASEAQKVQKARGVSPAVMDVMQRLQLDSSLSIPFSENINGSKKLNMATRSSSFKGNTSTAKELQDTIKPKLQIKKQQAVVATPGLLSPSILQRKLSRAVAMSKNSLESQQPLPRQSPMTKSRSADNDTYAPVIRSQPSVPGPTPYRNSLYSGLLLSDLKPRALKNTVLAENRKVGEANKLDSKITQTFSTNEGSHKALSSAYKKGTNTDRPACLSPGSAVLIAIPCPPSIRQTPSSTVSEPNSRVQSPLTLRSRMFSPPPSQTLVCPKPPHVPSFSKTRACLFTPLSFSNLERSSSSSANSTPTCTSPPPCPWPPGFPVHSRRSFGSNVHSTGDNPLSPSAMHSPVGSLNEENKFWCSSRSPSCLAPDSYSPTTGISTHELTSIHWPDVRELRTKYGPFKTQKSTSLEKKCDLRSPPSFRQCKSLDEGSNLFFNNMSPLNFVASRSPTVEPSKSIENYESTEKLDSSDTKEKNTLKASYSTTVNIQIGGSGRIASFSNAQVSLTHPLLQAPETLSSRKININGSTLEHKNVNYRKK</sequence>
<feature type="compositionally biased region" description="Basic and acidic residues" evidence="2">
    <location>
        <begin position="706"/>
        <end position="720"/>
    </location>
</feature>
<feature type="compositionally biased region" description="Polar residues" evidence="2">
    <location>
        <begin position="1460"/>
        <end position="1479"/>
    </location>
</feature>
<feature type="compositionally biased region" description="Polar residues" evidence="2">
    <location>
        <begin position="1802"/>
        <end position="1816"/>
    </location>
</feature>
<comment type="caution">
    <text evidence="5">The sequence shown here is derived from an EMBL/GenBank/DDBJ whole genome shotgun (WGS) entry which is preliminary data.</text>
</comment>
<dbReference type="GO" id="GO:0031267">
    <property type="term" value="F:small GTPase binding"/>
    <property type="evidence" value="ECO:0007669"/>
    <property type="project" value="TreeGrafter"/>
</dbReference>
<dbReference type="Pfam" id="PF00621">
    <property type="entry name" value="RhoGEF"/>
    <property type="match status" value="1"/>
</dbReference>
<feature type="compositionally biased region" description="Low complexity" evidence="2">
    <location>
        <begin position="1341"/>
        <end position="1352"/>
    </location>
</feature>
<dbReference type="InterPro" id="IPR000219">
    <property type="entry name" value="DH_dom"/>
</dbReference>
<feature type="region of interest" description="Disordered" evidence="2">
    <location>
        <begin position="49"/>
        <end position="71"/>
    </location>
</feature>
<dbReference type="FunFam" id="1.20.900.10:FF:000019">
    <property type="entry name" value="Pleckstrin homology domain-containing family G member 1"/>
    <property type="match status" value="1"/>
</dbReference>
<dbReference type="EMBL" id="WNTK01000009">
    <property type="protein sequence ID" value="KAG9478284.1"/>
    <property type="molecule type" value="Genomic_DNA"/>
</dbReference>
<dbReference type="OrthoDB" id="1594986at2759"/>
<dbReference type="Pfam" id="PF22697">
    <property type="entry name" value="SOS1_NGEF_PH"/>
    <property type="match status" value="1"/>
</dbReference>
<feature type="region of interest" description="Disordered" evidence="2">
    <location>
        <begin position="1163"/>
        <end position="1195"/>
    </location>
</feature>
<feature type="compositionally biased region" description="Basic and acidic residues" evidence="2">
    <location>
        <begin position="626"/>
        <end position="641"/>
    </location>
</feature>
<dbReference type="PANTHER" id="PTHR45924:SF3">
    <property type="entry name" value="PLECKSTRIN HOMOLOGY DOMAIN-CONTAINING FAMILY G MEMBER 2"/>
    <property type="match status" value="1"/>
</dbReference>
<name>A0A8J6EZI8_ELECQ</name>
<dbReference type="PANTHER" id="PTHR45924">
    <property type="entry name" value="FI17866P1"/>
    <property type="match status" value="1"/>
</dbReference>
<feature type="compositionally biased region" description="Basic and acidic residues" evidence="2">
    <location>
        <begin position="1818"/>
        <end position="1831"/>
    </location>
</feature>
<keyword evidence="6" id="KW-1185">Reference proteome</keyword>
<feature type="region of interest" description="Disordered" evidence="2">
    <location>
        <begin position="1"/>
        <end position="29"/>
    </location>
</feature>
<dbReference type="GO" id="GO:0005829">
    <property type="term" value="C:cytosol"/>
    <property type="evidence" value="ECO:0007669"/>
    <property type="project" value="UniProtKB-ARBA"/>
</dbReference>
<feature type="region of interest" description="Disordered" evidence="2">
    <location>
        <begin position="1459"/>
        <end position="1502"/>
    </location>
</feature>
<dbReference type="InterPro" id="IPR011993">
    <property type="entry name" value="PH-like_dom_sf"/>
</dbReference>
<dbReference type="SUPFAM" id="SSF48065">
    <property type="entry name" value="DBL homology domain (DH-domain)"/>
    <property type="match status" value="1"/>
</dbReference>
<evidence type="ECO:0000256" key="1">
    <source>
        <dbReference type="ARBA" id="ARBA00022553"/>
    </source>
</evidence>
<dbReference type="SMART" id="SM00233">
    <property type="entry name" value="PH"/>
    <property type="match status" value="1"/>
</dbReference>
<dbReference type="Proteomes" id="UP000770717">
    <property type="component" value="Unassembled WGS sequence"/>
</dbReference>
<feature type="region of interest" description="Disordered" evidence="2">
    <location>
        <begin position="748"/>
        <end position="790"/>
    </location>
</feature>